<name>A0A3D8L311_9BACT</name>
<dbReference type="InterPro" id="IPR019490">
    <property type="entry name" value="Glu6P/Mann6P_isomerase_C"/>
</dbReference>
<comment type="similarity">
    <text evidence="1">Belongs to the PGI/PMI family.</text>
</comment>
<accession>A0A3D8L311</accession>
<proteinExistence type="inferred from homology"/>
<evidence type="ECO:0000256" key="1">
    <source>
        <dbReference type="ARBA" id="ARBA00010523"/>
    </source>
</evidence>
<protein>
    <submittedName>
        <fullName evidence="4">Bifunctional phosphoglucose/phosphomannose isomerase</fullName>
    </submittedName>
</protein>
<dbReference type="GO" id="GO:1901135">
    <property type="term" value="P:carbohydrate derivative metabolic process"/>
    <property type="evidence" value="ECO:0007669"/>
    <property type="project" value="InterPro"/>
</dbReference>
<dbReference type="InterPro" id="IPR046348">
    <property type="entry name" value="SIS_dom_sf"/>
</dbReference>
<dbReference type="GO" id="GO:0005975">
    <property type="term" value="P:carbohydrate metabolic process"/>
    <property type="evidence" value="ECO:0007669"/>
    <property type="project" value="InterPro"/>
</dbReference>
<dbReference type="Proteomes" id="UP000256708">
    <property type="component" value="Unassembled WGS sequence"/>
</dbReference>
<dbReference type="NCBIfam" id="NF006426">
    <property type="entry name" value="PRK08674.1-6"/>
    <property type="match status" value="1"/>
</dbReference>
<comment type="caution">
    <text evidence="4">The sequence shown here is derived from an EMBL/GenBank/DDBJ whole genome shotgun (WGS) entry which is preliminary data.</text>
</comment>
<evidence type="ECO:0000256" key="2">
    <source>
        <dbReference type="ARBA" id="ARBA00023235"/>
    </source>
</evidence>
<dbReference type="GO" id="GO:0004476">
    <property type="term" value="F:mannose-6-phosphate isomerase activity"/>
    <property type="evidence" value="ECO:0007669"/>
    <property type="project" value="InterPro"/>
</dbReference>
<organism evidence="4 5">
    <name type="scientific">Pontibacter diazotrophicus</name>
    <dbReference type="NCBI Taxonomy" id="1400979"/>
    <lineage>
        <taxon>Bacteria</taxon>
        <taxon>Pseudomonadati</taxon>
        <taxon>Bacteroidota</taxon>
        <taxon>Cytophagia</taxon>
        <taxon>Cytophagales</taxon>
        <taxon>Hymenobacteraceae</taxon>
        <taxon>Pontibacter</taxon>
    </lineage>
</organism>
<evidence type="ECO:0000259" key="3">
    <source>
        <dbReference type="PROSITE" id="PS51464"/>
    </source>
</evidence>
<evidence type="ECO:0000313" key="4">
    <source>
        <dbReference type="EMBL" id="RDV11755.1"/>
    </source>
</evidence>
<dbReference type="InterPro" id="IPR001347">
    <property type="entry name" value="SIS_dom"/>
</dbReference>
<dbReference type="Gene3D" id="3.40.50.10490">
    <property type="entry name" value="Glucose-6-phosphate isomerase like protein, domain 1"/>
    <property type="match status" value="2"/>
</dbReference>
<keyword evidence="2 4" id="KW-0413">Isomerase</keyword>
<dbReference type="GO" id="GO:0004347">
    <property type="term" value="F:glucose-6-phosphate isomerase activity"/>
    <property type="evidence" value="ECO:0007669"/>
    <property type="project" value="InterPro"/>
</dbReference>
<sequence length="331" mass="36638">MKQLVEGFAQQLRDAMDIGEKATVTFSGPKYNNVVISGMGGSGIGGNIIQSYVADKVSVPVIVNKGYTVPAFVGPDTLFIASSFSGNTEETLAAVRAAMRSDASVCFVTSGGELLRIAQENSMPYIAIPGESQQPRACLGYSLVQMLYLLHHAELLDDTFKTEVRQSINLLEELSGSIKVQASALANAFHNKLPMLYVSDAMEPVAVRFQQQISQNAKQLSHVNVFPEMSHNEIEGWQHPENLYAQAAVLLIKTSYDHPRVRLRMDLTKKVFERKAQDVLEMEARGATFLEQAFHLIHMFDWVSVYLAELNNVDPNTIDNIDNLKGELSKK</sequence>
<dbReference type="CDD" id="cd05637">
    <property type="entry name" value="SIS_PGI_PMI_2"/>
    <property type="match status" value="1"/>
</dbReference>
<feature type="domain" description="SIS" evidence="3">
    <location>
        <begin position="22"/>
        <end position="161"/>
    </location>
</feature>
<dbReference type="AlphaFoldDB" id="A0A3D8L311"/>
<dbReference type="OrthoDB" id="9771734at2"/>
<dbReference type="GO" id="GO:0097367">
    <property type="term" value="F:carbohydrate derivative binding"/>
    <property type="evidence" value="ECO:0007669"/>
    <property type="project" value="InterPro"/>
</dbReference>
<dbReference type="RefSeq" id="WP_115568138.1">
    <property type="nucleotide sequence ID" value="NZ_QRGR01000039.1"/>
</dbReference>
<dbReference type="NCBIfam" id="TIGR02128">
    <property type="entry name" value="G6PI_arch"/>
    <property type="match status" value="1"/>
</dbReference>
<evidence type="ECO:0000313" key="5">
    <source>
        <dbReference type="Proteomes" id="UP000256708"/>
    </source>
</evidence>
<dbReference type="Pfam" id="PF10432">
    <property type="entry name" value="bact-PGI_C"/>
    <property type="match status" value="1"/>
</dbReference>
<dbReference type="EMBL" id="QRGR01000039">
    <property type="protein sequence ID" value="RDV11755.1"/>
    <property type="molecule type" value="Genomic_DNA"/>
</dbReference>
<gene>
    <name evidence="4" type="ORF">DXT99_24025</name>
</gene>
<keyword evidence="5" id="KW-1185">Reference proteome</keyword>
<dbReference type="NCBIfam" id="NF006423">
    <property type="entry name" value="PRK08674.1-2"/>
    <property type="match status" value="1"/>
</dbReference>
<dbReference type="PROSITE" id="PS51464">
    <property type="entry name" value="SIS"/>
    <property type="match status" value="1"/>
</dbReference>
<dbReference type="SUPFAM" id="SSF53697">
    <property type="entry name" value="SIS domain"/>
    <property type="match status" value="1"/>
</dbReference>
<reference evidence="5" key="1">
    <citation type="submission" date="2018-08" db="EMBL/GenBank/DDBJ databases">
        <authorList>
            <person name="Liu Z.-W."/>
            <person name="Du Z.-J."/>
        </authorList>
    </citation>
    <scope>NUCLEOTIDE SEQUENCE [LARGE SCALE GENOMIC DNA]</scope>
    <source>
        <strain evidence="5">H4X</strain>
    </source>
</reference>